<dbReference type="GO" id="GO:0003677">
    <property type="term" value="F:DNA binding"/>
    <property type="evidence" value="ECO:0007669"/>
    <property type="project" value="UniProtKB-KW"/>
</dbReference>
<accession>A0A7X5VJM7</accession>
<dbReference type="SMART" id="SM00421">
    <property type="entry name" value="HTH_LUXR"/>
    <property type="match status" value="1"/>
</dbReference>
<name>A0A7X5VJM7_9ACTN</name>
<organism evidence="4 5">
    <name type="scientific">Kribbella shirazensis</name>
    <dbReference type="NCBI Taxonomy" id="1105143"/>
    <lineage>
        <taxon>Bacteria</taxon>
        <taxon>Bacillati</taxon>
        <taxon>Actinomycetota</taxon>
        <taxon>Actinomycetes</taxon>
        <taxon>Propionibacteriales</taxon>
        <taxon>Kribbellaceae</taxon>
        <taxon>Kribbella</taxon>
    </lineage>
</organism>
<dbReference type="InterPro" id="IPR016032">
    <property type="entry name" value="Sig_transdc_resp-reg_C-effctor"/>
</dbReference>
<dbReference type="Pfam" id="PF00196">
    <property type="entry name" value="GerE"/>
    <property type="match status" value="1"/>
</dbReference>
<keyword evidence="2" id="KW-0067">ATP-binding</keyword>
<keyword evidence="5" id="KW-1185">Reference proteome</keyword>
<reference evidence="4 5" key="1">
    <citation type="submission" date="2020-03" db="EMBL/GenBank/DDBJ databases">
        <title>Sequencing the genomes of 1000 actinobacteria strains.</title>
        <authorList>
            <person name="Klenk H.-P."/>
        </authorList>
    </citation>
    <scope>NUCLEOTIDE SEQUENCE [LARGE SCALE GENOMIC DNA]</scope>
    <source>
        <strain evidence="4 5">DSM 45490</strain>
    </source>
</reference>
<dbReference type="Pfam" id="PF13191">
    <property type="entry name" value="AAA_16"/>
    <property type="match status" value="1"/>
</dbReference>
<dbReference type="GO" id="GO:0004016">
    <property type="term" value="F:adenylate cyclase activity"/>
    <property type="evidence" value="ECO:0007669"/>
    <property type="project" value="TreeGrafter"/>
</dbReference>
<keyword evidence="4" id="KW-0238">DNA-binding</keyword>
<evidence type="ECO:0000256" key="1">
    <source>
        <dbReference type="ARBA" id="ARBA00022741"/>
    </source>
</evidence>
<dbReference type="PANTHER" id="PTHR16305:SF35">
    <property type="entry name" value="TRANSCRIPTIONAL ACTIVATOR DOMAIN"/>
    <property type="match status" value="1"/>
</dbReference>
<dbReference type="PROSITE" id="PS50043">
    <property type="entry name" value="HTH_LUXR_2"/>
    <property type="match status" value="1"/>
</dbReference>
<sequence>MAARTTGSSLAGLLGRRSECLALDHLLAGTRSGRSAALVLRGEAGIGKSALLDYLVEQSTGCRVVRTAGVQSEMELSYAGLHQLCGPLLDQLGELPAPQRDALATAFGLEDGETPSRFLVSLAVLSLLADAAADQPLVCVVDDAQWLDHASAQTLAFIARRLQAESILFVFGLRDPSPGGEILGGLPELRIDGLTEGYARALLSSVVIGRLDDRVRDRIVAETRGNPLALLELPRGLTAAELAGGFARPDARPLSGQIEQGFVDRIRTLPAGTQRLLCAAAAEPTGDVTLLLRAAERLDVASDTTLTTDVSGLLTFDSRVRFRHPLARSAAYRVADLETRRAVHRALAEATDEQLDPDRRVWHLARAASATDEAVAAELERSADRARARGGVAAAAAFLGGAVELTPDPTRRGSRALAAAQAKYQAGAFDAALELAATAELSPLDELDSALLSLLRGQILDTTRSSSSGVPLLLDAAGRLEALDVARARATYRDALHAAINAQGFAGPDVLAISRAVLSGPRPGRRSREQLLLDGVATMITQGYAAGAPTVLRGLRGFEEGELSVQDGLGWLPLASRMAGELWDSRRWSSITGDLVDVARDTGALAALLLALLLRIPNRVAAGDIAAAESVAAEMAAVGEATGAGFLVPYAAVFIEPWKGNEAATHRAIVLLTEHLSTRGQTKTYGDTQWAAAVLFNGLGRFDEAQAAARRASENPDELGLASRALVELVEASARLRQPEEADDAVRRLSAMAAAADTDYAHGIALRCQALVSDDAGEYYQESIRRLGATEMQLDLARTRLCYGEWLRRAGRRTDARTQLAEAHEALSSFGAAGFAERARRELLATGTAVRPRAVATYQALTAQEAQIARLAGDGLTNPEIGARLFISRHTVDWHLRKVYAKLGITSRRELRAVLPDLALTSG</sequence>
<dbReference type="GO" id="GO:0005737">
    <property type="term" value="C:cytoplasm"/>
    <property type="evidence" value="ECO:0007669"/>
    <property type="project" value="TreeGrafter"/>
</dbReference>
<proteinExistence type="predicted"/>
<dbReference type="RefSeq" id="WP_167215736.1">
    <property type="nucleotide sequence ID" value="NZ_JAASRO010000001.1"/>
</dbReference>
<dbReference type="SUPFAM" id="SSF52540">
    <property type="entry name" value="P-loop containing nucleoside triphosphate hydrolases"/>
    <property type="match status" value="1"/>
</dbReference>
<dbReference type="Gene3D" id="1.10.10.10">
    <property type="entry name" value="Winged helix-like DNA-binding domain superfamily/Winged helix DNA-binding domain"/>
    <property type="match status" value="1"/>
</dbReference>
<dbReference type="GO" id="GO:0005524">
    <property type="term" value="F:ATP binding"/>
    <property type="evidence" value="ECO:0007669"/>
    <property type="project" value="UniProtKB-KW"/>
</dbReference>
<dbReference type="CDD" id="cd06170">
    <property type="entry name" value="LuxR_C_like"/>
    <property type="match status" value="1"/>
</dbReference>
<protein>
    <submittedName>
        <fullName evidence="4">DNA-binding CsgD family transcriptional regulator</fullName>
    </submittedName>
</protein>
<dbReference type="EMBL" id="JAASRO010000001">
    <property type="protein sequence ID" value="NIK61313.1"/>
    <property type="molecule type" value="Genomic_DNA"/>
</dbReference>
<dbReference type="InterPro" id="IPR027417">
    <property type="entry name" value="P-loop_NTPase"/>
</dbReference>
<dbReference type="GO" id="GO:0006355">
    <property type="term" value="P:regulation of DNA-templated transcription"/>
    <property type="evidence" value="ECO:0007669"/>
    <property type="project" value="InterPro"/>
</dbReference>
<comment type="caution">
    <text evidence="4">The sequence shown here is derived from an EMBL/GenBank/DDBJ whole genome shotgun (WGS) entry which is preliminary data.</text>
</comment>
<gene>
    <name evidence="4" type="ORF">BJY22_007030</name>
</gene>
<dbReference type="InterPro" id="IPR000792">
    <property type="entry name" value="Tscrpt_reg_LuxR_C"/>
</dbReference>
<dbReference type="InterPro" id="IPR036388">
    <property type="entry name" value="WH-like_DNA-bd_sf"/>
</dbReference>
<feature type="domain" description="HTH luxR-type" evidence="3">
    <location>
        <begin position="854"/>
        <end position="919"/>
    </location>
</feature>
<dbReference type="Proteomes" id="UP000555407">
    <property type="component" value="Unassembled WGS sequence"/>
</dbReference>
<dbReference type="PANTHER" id="PTHR16305">
    <property type="entry name" value="TESTICULAR SOLUBLE ADENYLYL CYCLASE"/>
    <property type="match status" value="1"/>
</dbReference>
<evidence type="ECO:0000313" key="5">
    <source>
        <dbReference type="Proteomes" id="UP000555407"/>
    </source>
</evidence>
<dbReference type="PRINTS" id="PR00038">
    <property type="entry name" value="HTHLUXR"/>
</dbReference>
<dbReference type="InterPro" id="IPR041664">
    <property type="entry name" value="AAA_16"/>
</dbReference>
<dbReference type="AlphaFoldDB" id="A0A7X5VJM7"/>
<dbReference type="SUPFAM" id="SSF46894">
    <property type="entry name" value="C-terminal effector domain of the bipartite response regulators"/>
    <property type="match status" value="1"/>
</dbReference>
<evidence type="ECO:0000313" key="4">
    <source>
        <dbReference type="EMBL" id="NIK61313.1"/>
    </source>
</evidence>
<dbReference type="Gene3D" id="3.40.50.300">
    <property type="entry name" value="P-loop containing nucleotide triphosphate hydrolases"/>
    <property type="match status" value="1"/>
</dbReference>
<keyword evidence="1" id="KW-0547">Nucleotide-binding</keyword>
<evidence type="ECO:0000259" key="3">
    <source>
        <dbReference type="PROSITE" id="PS50043"/>
    </source>
</evidence>
<evidence type="ECO:0000256" key="2">
    <source>
        <dbReference type="ARBA" id="ARBA00022840"/>
    </source>
</evidence>